<dbReference type="RefSeq" id="WP_254675018.1">
    <property type="nucleotide sequence ID" value="NZ_JAMWDU010000004.1"/>
</dbReference>
<gene>
    <name evidence="2" type="ORF">NF348_12485</name>
</gene>
<dbReference type="Proteomes" id="UP001060275">
    <property type="component" value="Unassembled WGS sequence"/>
</dbReference>
<accession>A0A9Q4FTD6</accession>
<proteinExistence type="predicted"/>
<evidence type="ECO:0000313" key="3">
    <source>
        <dbReference type="Proteomes" id="UP001060275"/>
    </source>
</evidence>
<dbReference type="Pfam" id="PF18931">
    <property type="entry name" value="DUF5680"/>
    <property type="match status" value="1"/>
</dbReference>
<reference evidence="2" key="1">
    <citation type="submission" date="2022-06" db="EMBL/GenBank/DDBJ databases">
        <title>Devosia sp. XJ19-45 genome assembly.</title>
        <authorList>
            <person name="Li B."/>
            <person name="Cai M."/>
            <person name="Nie G."/>
            <person name="Li W."/>
        </authorList>
    </citation>
    <scope>NUCLEOTIDE SEQUENCE</scope>
    <source>
        <strain evidence="2">XJ19-45</strain>
    </source>
</reference>
<feature type="domain" description="DUF5680" evidence="1">
    <location>
        <begin position="46"/>
        <end position="151"/>
    </location>
</feature>
<evidence type="ECO:0000313" key="2">
    <source>
        <dbReference type="EMBL" id="MCP8887933.1"/>
    </source>
</evidence>
<evidence type="ECO:0000259" key="1">
    <source>
        <dbReference type="Pfam" id="PF18931"/>
    </source>
</evidence>
<keyword evidence="3" id="KW-1185">Reference proteome</keyword>
<comment type="caution">
    <text evidence="2">The sequence shown here is derived from an EMBL/GenBank/DDBJ whole genome shotgun (WGS) entry which is preliminary data.</text>
</comment>
<protein>
    <submittedName>
        <fullName evidence="2">DUF5680 domain-containing protein</fullName>
    </submittedName>
</protein>
<dbReference type="AlphaFoldDB" id="A0A9Q4FTD6"/>
<sequence>MRAAELNSIIVRAKAATYVGGGSKAQPSRTGSHDLVWSEGDWRYRDSYFGGTDFLGQEVLWRDAEPVWAMNYYGQVRRPDLIDGMRAGETIKSALAAMYAEGRFLGGFDWSGPHGLYRDRSEGNVASFRGREVIIVDGAEAYALDYIGGLVKP</sequence>
<dbReference type="InterPro" id="IPR043735">
    <property type="entry name" value="DUF5680"/>
</dbReference>
<organism evidence="2 3">
    <name type="scientific">Devosia ureilytica</name>
    <dbReference type="NCBI Taxonomy" id="2952754"/>
    <lineage>
        <taxon>Bacteria</taxon>
        <taxon>Pseudomonadati</taxon>
        <taxon>Pseudomonadota</taxon>
        <taxon>Alphaproteobacteria</taxon>
        <taxon>Hyphomicrobiales</taxon>
        <taxon>Devosiaceae</taxon>
        <taxon>Devosia</taxon>
    </lineage>
</organism>
<name>A0A9Q4FTD6_9HYPH</name>
<dbReference type="EMBL" id="JAMWDU010000004">
    <property type="protein sequence ID" value="MCP8887933.1"/>
    <property type="molecule type" value="Genomic_DNA"/>
</dbReference>